<accession>A0A916SS61</accession>
<dbReference type="AlphaFoldDB" id="A0A916SS61"/>
<protein>
    <submittedName>
        <fullName evidence="1">Uncharacterized protein</fullName>
    </submittedName>
</protein>
<reference evidence="1" key="2">
    <citation type="submission" date="2020-09" db="EMBL/GenBank/DDBJ databases">
        <authorList>
            <person name="Sun Q."/>
            <person name="Zhou Y."/>
        </authorList>
    </citation>
    <scope>NUCLEOTIDE SEQUENCE</scope>
    <source>
        <strain evidence="1">CGMCC 1.15322</strain>
    </source>
</reference>
<keyword evidence="2" id="KW-1185">Reference proteome</keyword>
<name>A0A916SS61_9BURK</name>
<proteinExistence type="predicted"/>
<gene>
    <name evidence="1" type="ORF">GCM10011496_34810</name>
</gene>
<organism evidence="1 2">
    <name type="scientific">Polaromonas eurypsychrophila</name>
    <dbReference type="NCBI Taxonomy" id="1614635"/>
    <lineage>
        <taxon>Bacteria</taxon>
        <taxon>Pseudomonadati</taxon>
        <taxon>Pseudomonadota</taxon>
        <taxon>Betaproteobacteria</taxon>
        <taxon>Burkholderiales</taxon>
        <taxon>Comamonadaceae</taxon>
        <taxon>Polaromonas</taxon>
    </lineage>
</organism>
<sequence>MRLVTTVTVKGKPEKMTLDGSGKWLSADCGAVKPMNSPHGRSLRVAPEALQAAARETLRLCRLSKAAQAALEPQAPAPRGRCACGLAEPDPRPLLEREIPTVA</sequence>
<dbReference type="EMBL" id="BMIG01000016">
    <property type="protein sequence ID" value="GGB10892.1"/>
    <property type="molecule type" value="Genomic_DNA"/>
</dbReference>
<reference evidence="1" key="1">
    <citation type="journal article" date="2014" name="Int. J. Syst. Evol. Microbiol.">
        <title>Complete genome sequence of Corynebacterium casei LMG S-19264T (=DSM 44701T), isolated from a smear-ripened cheese.</title>
        <authorList>
            <consortium name="US DOE Joint Genome Institute (JGI-PGF)"/>
            <person name="Walter F."/>
            <person name="Albersmeier A."/>
            <person name="Kalinowski J."/>
            <person name="Ruckert C."/>
        </authorList>
    </citation>
    <scope>NUCLEOTIDE SEQUENCE</scope>
    <source>
        <strain evidence="1">CGMCC 1.15322</strain>
    </source>
</reference>
<evidence type="ECO:0000313" key="2">
    <source>
        <dbReference type="Proteomes" id="UP000620596"/>
    </source>
</evidence>
<dbReference type="Proteomes" id="UP000620596">
    <property type="component" value="Unassembled WGS sequence"/>
</dbReference>
<evidence type="ECO:0000313" key="1">
    <source>
        <dbReference type="EMBL" id="GGB10892.1"/>
    </source>
</evidence>
<comment type="caution">
    <text evidence="1">The sequence shown here is derived from an EMBL/GenBank/DDBJ whole genome shotgun (WGS) entry which is preliminary data.</text>
</comment>